<dbReference type="Pfam" id="PF13332">
    <property type="entry name" value="Fil_haemagg_2"/>
    <property type="match status" value="6"/>
</dbReference>
<feature type="compositionally biased region" description="Basic and acidic residues" evidence="1">
    <location>
        <begin position="2789"/>
        <end position="2799"/>
    </location>
</feature>
<dbReference type="Gene3D" id="2.160.20.10">
    <property type="entry name" value="Single-stranded right-handed beta-helix, Pectin lyase-like"/>
    <property type="match status" value="1"/>
</dbReference>
<reference evidence="3 4" key="1">
    <citation type="journal article" date="2008" name="Int. J. Syst. Evol. Microbiol.">
        <title>Neptunomonas japonica sp. nov., an Osedax japonicus symbiont-like bacterium isolated from sediment adjacent to sperm whale carcasses off Kagoshima, Japan.</title>
        <authorList>
            <person name="Miyazaki M."/>
            <person name="Nogi Y."/>
            <person name="Fujiwara Y."/>
            <person name="Kawato M."/>
            <person name="Kubokawa K."/>
            <person name="Horikoshi K."/>
        </authorList>
    </citation>
    <scope>NUCLEOTIDE SEQUENCE [LARGE SCALE GENOMIC DNA]</scope>
    <source>
        <strain evidence="3 4">JAMM 1380</strain>
    </source>
</reference>
<protein>
    <submittedName>
        <fullName evidence="3">Filamentous hemagglutinin</fullName>
    </submittedName>
</protein>
<dbReference type="SUPFAM" id="SSF51126">
    <property type="entry name" value="Pectin lyase-like"/>
    <property type="match status" value="1"/>
</dbReference>
<feature type="region of interest" description="Disordered" evidence="1">
    <location>
        <begin position="2780"/>
        <end position="2799"/>
    </location>
</feature>
<feature type="compositionally biased region" description="Low complexity" evidence="1">
    <location>
        <begin position="2062"/>
        <end position="2101"/>
    </location>
</feature>
<feature type="compositionally biased region" description="Low complexity" evidence="1">
    <location>
        <begin position="2206"/>
        <end position="2221"/>
    </location>
</feature>
<gene>
    <name evidence="3" type="primary">fhaB</name>
    <name evidence="3" type="ORF">NEJAP_2852</name>
</gene>
<feature type="region of interest" description="Disordered" evidence="1">
    <location>
        <begin position="1553"/>
        <end position="1596"/>
    </location>
</feature>
<feature type="domain" description="Filamentous haemagglutinin FhaB/tRNA nuclease CdiA-like TPS" evidence="2">
    <location>
        <begin position="74"/>
        <end position="196"/>
    </location>
</feature>
<dbReference type="GO" id="GO:0003824">
    <property type="term" value="F:catalytic activity"/>
    <property type="evidence" value="ECO:0007669"/>
    <property type="project" value="UniProtKB-ARBA"/>
</dbReference>
<dbReference type="Pfam" id="PF05860">
    <property type="entry name" value="TPS"/>
    <property type="match status" value="1"/>
</dbReference>
<dbReference type="RefSeq" id="WP_201347952.1">
    <property type="nucleotide sequence ID" value="NZ_AP014546.1"/>
</dbReference>
<feature type="region of interest" description="Disordered" evidence="1">
    <location>
        <begin position="2536"/>
        <end position="2565"/>
    </location>
</feature>
<dbReference type="NCBIfam" id="TIGR01901">
    <property type="entry name" value="adhes_NPXG"/>
    <property type="match status" value="1"/>
</dbReference>
<proteinExistence type="predicted"/>
<dbReference type="InterPro" id="IPR024973">
    <property type="entry name" value="ESPR"/>
</dbReference>
<feature type="compositionally biased region" description="Low complexity" evidence="1">
    <location>
        <begin position="1898"/>
        <end position="1915"/>
    </location>
</feature>
<feature type="compositionally biased region" description="Basic and acidic residues" evidence="1">
    <location>
        <begin position="2702"/>
        <end position="2714"/>
    </location>
</feature>
<feature type="region of interest" description="Disordered" evidence="1">
    <location>
        <begin position="2662"/>
        <end position="2681"/>
    </location>
</feature>
<keyword evidence="4" id="KW-1185">Reference proteome</keyword>
<feature type="compositionally biased region" description="Low complexity" evidence="1">
    <location>
        <begin position="2616"/>
        <end position="2638"/>
    </location>
</feature>
<feature type="compositionally biased region" description="Low complexity" evidence="1">
    <location>
        <begin position="2235"/>
        <end position="2247"/>
    </location>
</feature>
<evidence type="ECO:0000259" key="2">
    <source>
        <dbReference type="SMART" id="SM00912"/>
    </source>
</evidence>
<dbReference type="EMBL" id="AP014546">
    <property type="protein sequence ID" value="BBB30792.1"/>
    <property type="molecule type" value="Genomic_DNA"/>
</dbReference>
<feature type="region of interest" description="Disordered" evidence="1">
    <location>
        <begin position="2206"/>
        <end position="2247"/>
    </location>
</feature>
<evidence type="ECO:0000313" key="3">
    <source>
        <dbReference type="EMBL" id="BBB30792.1"/>
    </source>
</evidence>
<feature type="region of interest" description="Disordered" evidence="1">
    <location>
        <begin position="1893"/>
        <end position="1920"/>
    </location>
</feature>
<feature type="compositionally biased region" description="Polar residues" evidence="1">
    <location>
        <begin position="2459"/>
        <end position="2477"/>
    </location>
</feature>
<dbReference type="InterPro" id="IPR012334">
    <property type="entry name" value="Pectin_lyas_fold"/>
</dbReference>
<feature type="compositionally biased region" description="Low complexity" evidence="1">
    <location>
        <begin position="1578"/>
        <end position="1596"/>
    </location>
</feature>
<dbReference type="Pfam" id="PF13018">
    <property type="entry name" value="ESPR"/>
    <property type="match status" value="1"/>
</dbReference>
<dbReference type="Proteomes" id="UP000595332">
    <property type="component" value="Chromosome"/>
</dbReference>
<feature type="region of interest" description="Disordered" evidence="1">
    <location>
        <begin position="2403"/>
        <end position="2482"/>
    </location>
</feature>
<sequence>MNKIHRVIWNVRTGTWVVVAETTHSRGKGGGRAVGKALLVALISSGLGIESALADQPATTVIPASGKTKAYISANGVPVVNIDTANTSGLSHNRYTRYDVEANGLVLNNGNNSQIARQSQLAGQVTSNLNLVKEAAVILNEVVSVNRSTLAGFTEVLGGKADVIVANPYGITCDGCGFINTDRATLTTGTSSIGADGSLTGFNVKSGDVLIGAKGANATAQQILDIVTRSVKVEGNINTNPTGKLGITTGNNSWNYDSRNTTGTVAADGAAPSYAIDSTALGGMYAGRIRIIATEAGVGVRMLGEAAASADDFTISSAGKVEIQSAISAARDVAISSTSTSGSGDVFVKGLDAKISAGHDLDISATSGQVKLSEGELYAANNIAVTADTLSDVSTTDKARYAEADNTLVASGEASIDDSVWGAGKALSGTFDSLSVGANGATIHAGTTVDLNTTNVLALANAAVRSTGDMALASSAGTISSTSGVDQGIQTTNGNLSLTAGNGLNNAGKITSDTGSVTARIDGTLNNSGELHAKTTLDITDKVNTGTGNITNSGTLIADGNISVNAASVNNQIGATVQGTTGTTVTATELINAGTFIASDTAGQSGNFTLSSLNNSGTLQSKEDLVLNVIDTLDNTGKLLATQDLSVNAGTSALAISNTNSGIIQAGGRLSIAGANATFGTQSGTVLGNTTDIILSRLDNSGTLQSNANMALAIGNGLVNSGTLLAKTTLSSNSGSLTNSGTLQANQGSTIGTSALSNTGGIIASDSSSAGAILNVATLSNTGAGVIQSAQNLAINVSGSSLTNANTIIAARDLSLTSTGAGATVTNQNGGFIQAGSTNGDTLIIGGTAVSLNNNSGANILADQLVLSLSSLTNAGLIQGGAGLSTLVASGAVDNSGTLTLATGGTGTSNITANSLDNSGTLQSAAEIALVISNLINNLGTLFSTEDLTTNSGSLTNSGTLQTNQSATITTGALANSGQLIASGSSSQTGTLNVSTLSNTGGGVIQSAQNLVVNLSGARLTNASKIIANNDLMLMSTGSGLAVTDQSGGYLQAGSAIGDTLTIGGNNVALTTLSGSYILGDELAFTLASLSNAGVIQGGAATSTINVSGNVVNSGTLTLADTNTGSGTITANSINNTGTLQSQGDAALNVATSVHNSGQLLTGSGLSVRGTDSYYTVSNTGRIQSGGLLDVKGLGGGSGVDITVGSSGVMLGNTVGITANNLNINNGAMLTSLGAMRVGSDTLTFGGSSSKIVGNTSGGATTSITLANGFNNTGAIHSGGILDFNAPWIYNTPTGGFSALDTLNLNATGGPVDNSGALYAGIQLNASATGTFTNYSTGTIDSNGSLNLIAGTTFTNNNRINALQDITIVSTSFNNVITGGVPSRSWGVVSWDPCTGSCNGSWTITSTTGSFGWPNDAWQYYKKWGSQTQSFSSSIPPTKPQIIANRNMTISGFTSAVNGGGVLAANSGTLTIAGTGTFTNDDLSLESKAWTQTATQYQDCGLVSCDAGVITYDDPASASSAQPNPYTAGIYANTLVATGFGLVNRGSPWATSTTTLTASGSASTSLTNSTDGTGGVTGSSMTGASSGTSGGSAASGITTTDGAPAVSFSGLVIALPTNPNGYFVISQDSNSTYLIEANPLFAVGSNFVGSDYMANRYGYNPDTVIKRLGDSNYEAYLIQQQLISQTGNNIIKGYGNEADQMKRLMDQAVTEGESAGFVFGEALTSSQIANLESDVVWMVETTVAGQKVLAPVVYLSAATRDSIETGAVIAGNNVEMNLTTVSNTGGTISGVNSLNITAQGDITNTSGTIKGGDVSIKSIEGSIENKTLVSGSGGAENYATSIGKTAGIEATGDLDLDAKKDITVLGAEVKAGGDASLAAGGNVTFDTIIDKTTDTKHSSSSNGLQTTTTSNTTTTEKNIGSTLVSGGNLKIKSGGDTTIAGSNATVGGDLSVDAGGDFNVLSRQDKTTSKTVTETSGLGVGGGVAGTEKITTDDFKGTNSGSTLTVGGNATVKADKSMTVQGSDVTIAGDADINAKEGINILDGLDETRTNTVTETTTYMKIGSAGESDSGSDSSSDSQSGPGRANATASAEASAEASGTSDIKFAETTKTSTQAGTNTSVSSNFKVGGNLKATTEGTIKVQGSNVESGGDMELDAKNVEVLTGRNEEWTNTQTVRTSVGIYNEGEANTEAGADAQAKAGTVGTNASASANASAEASGTTTIGARTENEETTDYSLTNSSSTLKSGGSMSIKAKETAVFVGAEVESGGDMNIEATDIVNKAAEDITLKTSSKETNTAGLYIDGEVSAEAGAEADAGKIHVGGDPANGEAGGKVSADASAGLRFKNEKESSIEGSVTNVTTSFKSGGDFTRNAENTIVDQGTQIEAGGDIIQSAREIKEIEANDSTFSSKGSSSHDAKIGVGASASAEASGNAKGETESDAGAGAGLRAKYEGSIDSESEGSTTAVTTKYKSGGSINSKSKEKTTLIGTQFESGGDINIEAGSLEYKAAKDTTSMSSDANKIDAALKVDVVGKAGGSLEASYGNEGESGSTSTARTGSINAGGNLTIKTKDDASFEGTNIEAGGKADIAAGGNVDFKAARDTAESSKSTIDASVELSSSKGSKGAAASGGYSQEDSSSSTAQAGSIKAGSGGINISAGKDASFEGTKLKSDGDTTVDAGGNVNLKAAKSTATTTSFGVEGSIDAEKGSEGSKKEGSISGNAAYANKIDSDATSIDSGGKVSIKGKNVVNQEANIIAKDEKEIIGKEVKIKAEKSDISIGIEAAVSDESETEKSTEKKAGE</sequence>
<feature type="compositionally biased region" description="Polar residues" evidence="1">
    <location>
        <begin position="2546"/>
        <end position="2565"/>
    </location>
</feature>
<evidence type="ECO:0000256" key="1">
    <source>
        <dbReference type="SAM" id="MobiDB-lite"/>
    </source>
</evidence>
<feature type="region of interest" description="Disordered" evidence="1">
    <location>
        <begin position="2062"/>
        <end position="2103"/>
    </location>
</feature>
<dbReference type="KEGG" id="njp:NEJAP_2852"/>
<feature type="region of interest" description="Disordered" evidence="1">
    <location>
        <begin position="2694"/>
        <end position="2716"/>
    </location>
</feature>
<feature type="compositionally biased region" description="Low complexity" evidence="1">
    <location>
        <begin position="2419"/>
        <end position="2432"/>
    </location>
</feature>
<feature type="compositionally biased region" description="Low complexity" evidence="1">
    <location>
        <begin position="1553"/>
        <end position="1571"/>
    </location>
</feature>
<dbReference type="InterPro" id="IPR008638">
    <property type="entry name" value="FhaB/CdiA-like_TPS"/>
</dbReference>
<name>A0A7R6PQK3_9GAMM</name>
<organism evidence="3 4">
    <name type="scientific">Neptunomonas japonica JAMM 1380</name>
    <dbReference type="NCBI Taxonomy" id="1441457"/>
    <lineage>
        <taxon>Bacteria</taxon>
        <taxon>Pseudomonadati</taxon>
        <taxon>Pseudomonadota</taxon>
        <taxon>Gammaproteobacteria</taxon>
        <taxon>Oceanospirillales</taxon>
        <taxon>Oceanospirillaceae</taxon>
        <taxon>Neptunomonas</taxon>
    </lineage>
</organism>
<feature type="region of interest" description="Disordered" evidence="1">
    <location>
        <begin position="2598"/>
        <end position="2652"/>
    </location>
</feature>
<accession>A0A7R6PQK3</accession>
<dbReference type="SMART" id="SM00912">
    <property type="entry name" value="Haemagg_act"/>
    <property type="match status" value="1"/>
</dbReference>
<dbReference type="InterPro" id="IPR025157">
    <property type="entry name" value="Hemagglutinin_rpt"/>
</dbReference>
<evidence type="ECO:0000313" key="4">
    <source>
        <dbReference type="Proteomes" id="UP000595332"/>
    </source>
</evidence>
<dbReference type="InterPro" id="IPR011050">
    <property type="entry name" value="Pectin_lyase_fold/virulence"/>
</dbReference>